<dbReference type="AlphaFoldDB" id="A0A8S4MWY3"/>
<protein>
    <submittedName>
        <fullName evidence="2">Uncharacterized protein</fullName>
    </submittedName>
</protein>
<evidence type="ECO:0000256" key="1">
    <source>
        <dbReference type="SAM" id="Phobius"/>
    </source>
</evidence>
<feature type="transmembrane region" description="Helical" evidence="1">
    <location>
        <begin position="47"/>
        <end position="67"/>
    </location>
</feature>
<organism evidence="2 3">
    <name type="scientific">Owenia fusiformis</name>
    <name type="common">Polychaete worm</name>
    <dbReference type="NCBI Taxonomy" id="6347"/>
    <lineage>
        <taxon>Eukaryota</taxon>
        <taxon>Metazoa</taxon>
        <taxon>Spiralia</taxon>
        <taxon>Lophotrochozoa</taxon>
        <taxon>Annelida</taxon>
        <taxon>Polychaeta</taxon>
        <taxon>Sedentaria</taxon>
        <taxon>Canalipalpata</taxon>
        <taxon>Sabellida</taxon>
        <taxon>Oweniida</taxon>
        <taxon>Oweniidae</taxon>
        <taxon>Owenia</taxon>
    </lineage>
</organism>
<proteinExistence type="predicted"/>
<accession>A0A8S4MWY3</accession>
<reference evidence="2" key="1">
    <citation type="submission" date="2022-03" db="EMBL/GenBank/DDBJ databases">
        <authorList>
            <person name="Martin C."/>
        </authorList>
    </citation>
    <scope>NUCLEOTIDE SEQUENCE</scope>
</reference>
<comment type="caution">
    <text evidence="2">The sequence shown here is derived from an EMBL/GenBank/DDBJ whole genome shotgun (WGS) entry which is preliminary data.</text>
</comment>
<name>A0A8S4MWY3_OWEFU</name>
<evidence type="ECO:0000313" key="2">
    <source>
        <dbReference type="EMBL" id="CAH1773318.1"/>
    </source>
</evidence>
<keyword evidence="1" id="KW-0812">Transmembrane</keyword>
<keyword evidence="3" id="KW-1185">Reference proteome</keyword>
<keyword evidence="1" id="KW-0472">Membrane</keyword>
<keyword evidence="1" id="KW-1133">Transmembrane helix</keyword>
<gene>
    <name evidence="2" type="ORF">OFUS_LOCUS933</name>
</gene>
<sequence>MSARGTMMSRRGKILNMQDQRYSASHCLRDFVHTELLRRKQCHYEAILGWVAVILILITLIMVHLFIDVQDPIPVILDKFSQVLYLCYLSMSMMRQDICRIRETLEIQRSEIDRIFSFICGDQRLIETSVLYLEIKD</sequence>
<dbReference type="Proteomes" id="UP000749559">
    <property type="component" value="Unassembled WGS sequence"/>
</dbReference>
<evidence type="ECO:0000313" key="3">
    <source>
        <dbReference type="Proteomes" id="UP000749559"/>
    </source>
</evidence>
<dbReference type="EMBL" id="CAIIXF020000001">
    <property type="protein sequence ID" value="CAH1773318.1"/>
    <property type="molecule type" value="Genomic_DNA"/>
</dbReference>